<name>A0AAW8R6H2_CARDV</name>
<reference evidence="4" key="1">
    <citation type="submission" date="2022-04" db="EMBL/GenBank/DDBJ databases">
        <title>Draft genome sequences of lactic acid bacteria (LAB) strains involved in meat spoilage.</title>
        <authorList>
            <person name="Palevich N."/>
        </authorList>
    </citation>
    <scope>NUCLEOTIDE SEQUENCE</scope>
    <source>
        <strain evidence="4">9-14</strain>
    </source>
</reference>
<evidence type="ECO:0000313" key="5">
    <source>
        <dbReference type="Proteomes" id="UP001249945"/>
    </source>
</evidence>
<keyword evidence="1" id="KW-0805">Transcription regulation</keyword>
<evidence type="ECO:0000259" key="3">
    <source>
        <dbReference type="Pfam" id="PF05043"/>
    </source>
</evidence>
<accession>A0AAW8R6H2</accession>
<evidence type="ECO:0000256" key="1">
    <source>
        <dbReference type="ARBA" id="ARBA00023015"/>
    </source>
</evidence>
<dbReference type="Pfam" id="PF05043">
    <property type="entry name" value="Mga"/>
    <property type="match status" value="1"/>
</dbReference>
<dbReference type="PANTHER" id="PTHR30185:SF18">
    <property type="entry name" value="TRANSCRIPTIONAL REGULATOR MTLR"/>
    <property type="match status" value="1"/>
</dbReference>
<dbReference type="InterPro" id="IPR050661">
    <property type="entry name" value="BglG_antiterminators"/>
</dbReference>
<dbReference type="RefSeq" id="WP_311779806.1">
    <property type="nucleotide sequence ID" value="NZ_JALRMR010000001.1"/>
</dbReference>
<protein>
    <submittedName>
        <fullName evidence="4">Helix-turn-helix domain-containing protein</fullName>
    </submittedName>
</protein>
<dbReference type="EMBL" id="JALRMR010000001">
    <property type="protein sequence ID" value="MDT1973017.1"/>
    <property type="molecule type" value="Genomic_DNA"/>
</dbReference>
<organism evidence="4 5">
    <name type="scientific">Carnobacterium divergens</name>
    <name type="common">Lactobacillus divergens</name>
    <dbReference type="NCBI Taxonomy" id="2748"/>
    <lineage>
        <taxon>Bacteria</taxon>
        <taxon>Bacillati</taxon>
        <taxon>Bacillota</taxon>
        <taxon>Bacilli</taxon>
        <taxon>Lactobacillales</taxon>
        <taxon>Carnobacteriaceae</taxon>
        <taxon>Carnobacterium</taxon>
    </lineage>
</organism>
<proteinExistence type="predicted"/>
<gene>
    <name evidence="4" type="ORF">MX635_01245</name>
</gene>
<keyword evidence="2" id="KW-0804">Transcription</keyword>
<evidence type="ECO:0000256" key="2">
    <source>
        <dbReference type="ARBA" id="ARBA00023163"/>
    </source>
</evidence>
<dbReference type="Proteomes" id="UP001249945">
    <property type="component" value="Unassembled WGS sequence"/>
</dbReference>
<feature type="domain" description="Mga helix-turn-helix" evidence="3">
    <location>
        <begin position="81"/>
        <end position="163"/>
    </location>
</feature>
<dbReference type="PANTHER" id="PTHR30185">
    <property type="entry name" value="CRYPTIC BETA-GLUCOSIDE BGL OPERON ANTITERMINATOR"/>
    <property type="match status" value="1"/>
</dbReference>
<dbReference type="AlphaFoldDB" id="A0AAW8R6H2"/>
<dbReference type="InterPro" id="IPR007737">
    <property type="entry name" value="Mga_HTH"/>
</dbReference>
<evidence type="ECO:0000313" key="4">
    <source>
        <dbReference type="EMBL" id="MDT1973017.1"/>
    </source>
</evidence>
<comment type="caution">
    <text evidence="4">The sequence shown here is derived from an EMBL/GenBank/DDBJ whole genome shotgun (WGS) entry which is preliminary data.</text>
</comment>
<sequence>MKDLLEKEDGRKLQIFSYLESAHFQSASFQELKEQLKLSEFLIGKSIKELILDLEKYNLTGFFEITESNKIVTLKKTGKDSVNYLLWVYMKNSHNFLLLNDLFKTEHFSLENFSNQLFISPSKSYSIKINMDKYLLRYNIKLDIDYNLTGKEKNIRLFFYQLYFTIFKNYEFPFNEDISNFTTKLMENIQENLTHPLTKNCYVKLKFFIATLLTRLDLGYSFDTAKKNPPIKNTELSKSLFNFFEEFTSLESYEIINEVEFIKDFLINEHYIVNELPTSFMPEALALTQNFIQKVESYFSTSLPKDIKEAFSLELNYVHNRIFYYRDIFLSWNSFNSHAVLKENYTDYYNFCTRFINQLIKDNPTLTLQVYKSILLYDYIFILIKYFPLALLFEPITITLDFSHGQNYNNFIKNNLVGLPYFNFKINYQLSCETDIYLSDILLPSVTCDYLIWNNPPSAIDWEIFGNLVMHVQNKKRNDVANEKQNF</sequence>